<evidence type="ECO:0000313" key="2">
    <source>
        <dbReference type="Proteomes" id="UP001158050"/>
    </source>
</evidence>
<protein>
    <submittedName>
        <fullName evidence="1">Uncharacterized protein</fullName>
    </submittedName>
</protein>
<name>A0ABY1R1B8_9FLAO</name>
<gene>
    <name evidence="1" type="ORF">SAMN05421679_103134</name>
</gene>
<proteinExistence type="predicted"/>
<reference evidence="1 2" key="1">
    <citation type="submission" date="2017-05" db="EMBL/GenBank/DDBJ databases">
        <authorList>
            <person name="Varghese N."/>
            <person name="Submissions S."/>
        </authorList>
    </citation>
    <scope>NUCLEOTIDE SEQUENCE [LARGE SCALE GENOMIC DNA]</scope>
    <source>
        <strain evidence="1 2">DSM 18015</strain>
    </source>
</reference>
<keyword evidence="2" id="KW-1185">Reference proteome</keyword>
<organism evidence="1 2">
    <name type="scientific">Epilithonimonas pallida</name>
    <dbReference type="NCBI Taxonomy" id="373671"/>
    <lineage>
        <taxon>Bacteria</taxon>
        <taxon>Pseudomonadati</taxon>
        <taxon>Bacteroidota</taxon>
        <taxon>Flavobacteriia</taxon>
        <taxon>Flavobacteriales</taxon>
        <taxon>Weeksellaceae</taxon>
        <taxon>Chryseobacterium group</taxon>
        <taxon>Epilithonimonas</taxon>
    </lineage>
</organism>
<dbReference type="Proteomes" id="UP001158050">
    <property type="component" value="Unassembled WGS sequence"/>
</dbReference>
<accession>A0ABY1R1B8</accession>
<evidence type="ECO:0000313" key="1">
    <source>
        <dbReference type="EMBL" id="SMP91490.1"/>
    </source>
</evidence>
<dbReference type="RefSeq" id="WP_283416160.1">
    <property type="nucleotide sequence ID" value="NZ_FXUO01000003.1"/>
</dbReference>
<dbReference type="EMBL" id="FXUO01000003">
    <property type="protein sequence ID" value="SMP91490.1"/>
    <property type="molecule type" value="Genomic_DNA"/>
</dbReference>
<comment type="caution">
    <text evidence="1">The sequence shown here is derived from an EMBL/GenBank/DDBJ whole genome shotgun (WGS) entry which is preliminary data.</text>
</comment>
<sequence>MGNNNLNYEEYPAIGDALIASFNRDQAELAGHYKMMDSDFVTEFQNAIDAVRGTASVLAKTEELKSVTKKLYGLADEANQKLLFLIDYVKDAGLESVSISGIRSKLTTRNIEGAVYDLREVLPYLDSHQAELDAGNMPKDFLKYFPPILPQLEAWNAEQIAIISNRKSLVEANKLLFENAYSYISKVSNNGKKVFKNAVKKDDYTISKLLTKVRAEKKAQEENPENPNS</sequence>